<dbReference type="Proteomes" id="UP001230188">
    <property type="component" value="Unassembled WGS sequence"/>
</dbReference>
<dbReference type="SUPFAM" id="SSF48056">
    <property type="entry name" value="Di-copper centre-containing domain"/>
    <property type="match status" value="1"/>
</dbReference>
<evidence type="ECO:0000259" key="3">
    <source>
        <dbReference type="PROSITE" id="PS00498"/>
    </source>
</evidence>
<dbReference type="Pfam" id="PF00264">
    <property type="entry name" value="Tyrosinase"/>
    <property type="match status" value="1"/>
</dbReference>
<dbReference type="PROSITE" id="PS00498">
    <property type="entry name" value="TYROSINASE_2"/>
    <property type="match status" value="1"/>
</dbReference>
<dbReference type="GO" id="GO:0016491">
    <property type="term" value="F:oxidoreductase activity"/>
    <property type="evidence" value="ECO:0007669"/>
    <property type="project" value="InterPro"/>
</dbReference>
<evidence type="ECO:0000313" key="5">
    <source>
        <dbReference type="Proteomes" id="UP001230188"/>
    </source>
</evidence>
<evidence type="ECO:0000256" key="1">
    <source>
        <dbReference type="ARBA" id="ARBA00022723"/>
    </source>
</evidence>
<protein>
    <recommendedName>
        <fullName evidence="3">Tyrosinase copper-binding domain-containing protein</fullName>
    </recommendedName>
</protein>
<reference evidence="4" key="1">
    <citation type="submission" date="2023-01" db="EMBL/GenBank/DDBJ databases">
        <title>Metagenome sequencing of chrysophaentin producing Chrysophaeum taylorii.</title>
        <authorList>
            <person name="Davison J."/>
            <person name="Bewley C."/>
        </authorList>
    </citation>
    <scope>NUCLEOTIDE SEQUENCE</scope>
    <source>
        <strain evidence="4">NIES-1699</strain>
    </source>
</reference>
<dbReference type="GO" id="GO:0046872">
    <property type="term" value="F:metal ion binding"/>
    <property type="evidence" value="ECO:0007669"/>
    <property type="project" value="UniProtKB-KW"/>
</dbReference>
<feature type="domain" description="Tyrosinase copper-binding" evidence="3">
    <location>
        <begin position="497"/>
        <end position="508"/>
    </location>
</feature>
<comment type="caution">
    <text evidence="4">The sequence shown here is derived from an EMBL/GenBank/DDBJ whole genome shotgun (WGS) entry which is preliminary data.</text>
</comment>
<dbReference type="PANTHER" id="PTHR11474">
    <property type="entry name" value="TYROSINASE FAMILY MEMBER"/>
    <property type="match status" value="1"/>
</dbReference>
<dbReference type="Gene3D" id="1.10.1280.10">
    <property type="entry name" value="Di-copper center containing domain from catechol oxidase"/>
    <property type="match status" value="1"/>
</dbReference>
<dbReference type="InterPro" id="IPR050316">
    <property type="entry name" value="Tyrosinase/Hemocyanin"/>
</dbReference>
<keyword evidence="1" id="KW-0479">Metal-binding</keyword>
<dbReference type="AlphaFoldDB" id="A0AAD7XMM2"/>
<accession>A0AAD7XMM2</accession>
<evidence type="ECO:0000256" key="2">
    <source>
        <dbReference type="ARBA" id="ARBA00023008"/>
    </source>
</evidence>
<evidence type="ECO:0000313" key="4">
    <source>
        <dbReference type="EMBL" id="KAJ8604519.1"/>
    </source>
</evidence>
<keyword evidence="2" id="KW-0186">Copper</keyword>
<name>A0AAD7XMM2_9STRA</name>
<proteinExistence type="predicted"/>
<gene>
    <name evidence="4" type="ORF">CTAYLR_000938</name>
</gene>
<sequence length="810" mass="89653">MDSERVMLVRRRRSPLMMVSAVVAISLLIVIGTKPQARGSSLNKKGEAAAYYGASLSAEECGGGALWAYSIPDAQGSEVLAAPGCPVKLHVAGDAVARWGLSRVWSGAAAIPGPGDRKPQSSVYREGESFATATLWEPGLYRIEATTARTGLVLSTLLRCLYVRKEVRDMTAAERAAYLEALEVVATTSTARGKELYGPGYQSVGDLVVRHLEGSGNILLDELHDGLGFLSQHSALSNEFEKSLQAIDPSVALPYWDFTRDRVGDDMASIALLNPELWGGGGENNENNENENDKGLFEALPTIPRQGDAGFDPKWGVATNAYGYLRSPWNLNPEPRVARFWGLCGVEDETTGWPRCESHRLALETRDLGSFLQYIQGPPHGTVHMMVGGLGLECDPGLGKASTLFFKHNVQLMWRMGLVRMPTRCGSDAPCHYECVRGPQDDAWWHAHYFASGTALRVFPGLAETTRTQRRVVLDAACGPATKWRWGEHAGADSPWDPSFWPMHPTLDRLYQFKRLIDPDFSTTPWGIVNRTDRPWVDCKWEPMSSCKGHHAHDLTAYVTTYLDDDGVYKARALTNQEMLDAADPRAYRLDYIYASFRWDHCHDFQDLLAAIPGMEKERRWTPTSSWNTPIKAQQSRLCDAHGVYAAEGYCDSRALPVVEGADVVAYRDGSAVLGFSEYAVTLEGSYTFWFSSAANRDIFVVSPHRFVPKLGGFCAFGLSGADPVNPYGDRLTLSDLHNMPVDPTSFWVDVNGDLYFFRGREAKNMFLDAINNGTDLIASATANWLRLIRDLPCVSDAIFNTNCFFSYNL</sequence>
<dbReference type="InterPro" id="IPR002227">
    <property type="entry name" value="Tyrosinase_Cu-bd"/>
</dbReference>
<dbReference type="InterPro" id="IPR008922">
    <property type="entry name" value="Di-copper_centre_dom_sf"/>
</dbReference>
<dbReference type="EMBL" id="JAQMWT010000330">
    <property type="protein sequence ID" value="KAJ8604519.1"/>
    <property type="molecule type" value="Genomic_DNA"/>
</dbReference>
<dbReference type="PANTHER" id="PTHR11474:SF126">
    <property type="entry name" value="TYROSINASE-LIKE PROTEIN TYR-1-RELATED"/>
    <property type="match status" value="1"/>
</dbReference>
<organism evidence="4 5">
    <name type="scientific">Chrysophaeum taylorii</name>
    <dbReference type="NCBI Taxonomy" id="2483200"/>
    <lineage>
        <taxon>Eukaryota</taxon>
        <taxon>Sar</taxon>
        <taxon>Stramenopiles</taxon>
        <taxon>Ochrophyta</taxon>
        <taxon>Pelagophyceae</taxon>
        <taxon>Pelagomonadales</taxon>
        <taxon>Pelagomonadaceae</taxon>
        <taxon>Chrysophaeum</taxon>
    </lineage>
</organism>
<keyword evidence="5" id="KW-1185">Reference proteome</keyword>